<keyword evidence="3" id="KW-1185">Reference proteome</keyword>
<proteinExistence type="predicted"/>
<accession>A0AAD9MV81</accession>
<feature type="compositionally biased region" description="Low complexity" evidence="1">
    <location>
        <begin position="237"/>
        <end position="247"/>
    </location>
</feature>
<evidence type="ECO:0000313" key="2">
    <source>
        <dbReference type="EMBL" id="KAK2145076.1"/>
    </source>
</evidence>
<name>A0AAD9MV81_9ANNE</name>
<reference evidence="2" key="1">
    <citation type="journal article" date="2023" name="Mol. Biol. Evol.">
        <title>Third-Generation Sequencing Reveals the Adaptive Role of the Epigenome in Three Deep-Sea Polychaetes.</title>
        <authorList>
            <person name="Perez M."/>
            <person name="Aroh O."/>
            <person name="Sun Y."/>
            <person name="Lan Y."/>
            <person name="Juniper S.K."/>
            <person name="Young C.R."/>
            <person name="Angers B."/>
            <person name="Qian P.Y."/>
        </authorList>
    </citation>
    <scope>NUCLEOTIDE SEQUENCE</scope>
    <source>
        <strain evidence="2">P08H-3</strain>
    </source>
</reference>
<dbReference type="Proteomes" id="UP001208570">
    <property type="component" value="Unassembled WGS sequence"/>
</dbReference>
<dbReference type="EMBL" id="JAODUP010000704">
    <property type="protein sequence ID" value="KAK2145076.1"/>
    <property type="molecule type" value="Genomic_DNA"/>
</dbReference>
<dbReference type="AlphaFoldDB" id="A0AAD9MV81"/>
<feature type="compositionally biased region" description="Polar residues" evidence="1">
    <location>
        <begin position="168"/>
        <end position="188"/>
    </location>
</feature>
<evidence type="ECO:0000256" key="1">
    <source>
        <dbReference type="SAM" id="MobiDB-lite"/>
    </source>
</evidence>
<evidence type="ECO:0000313" key="3">
    <source>
        <dbReference type="Proteomes" id="UP001208570"/>
    </source>
</evidence>
<gene>
    <name evidence="2" type="ORF">LSH36_704g00019</name>
</gene>
<feature type="compositionally biased region" description="Polar residues" evidence="1">
    <location>
        <begin position="252"/>
        <end position="266"/>
    </location>
</feature>
<feature type="region of interest" description="Disordered" evidence="1">
    <location>
        <begin position="226"/>
        <end position="274"/>
    </location>
</feature>
<feature type="region of interest" description="Disordered" evidence="1">
    <location>
        <begin position="149"/>
        <end position="188"/>
    </location>
</feature>
<comment type="caution">
    <text evidence="2">The sequence shown here is derived from an EMBL/GenBank/DDBJ whole genome shotgun (WGS) entry which is preliminary data.</text>
</comment>
<sequence length="274" mass="30072">MRASGSLLEEELQSFEVPQLLTLIDGPKGDNQICVGYKNEFDLINEKNGDTLQLYQVDSSKILRNSLPKVASNQVWILPASHRISLENDGDASDAIGHISHFQKLREDDSHEFDFSWNSEPEAIAHDPDAEFKCDIFFISTAPDMTLMSPTYPTKPTHGELSPPPSPSIGQITSDKGMPSSAQPQVQPHSMLSPLVNSDEMKLPKSPTAYKRSPLLRTKRLGPLSYLPTEDACSRHNSNSSTSTSDSGFHTGRSSPPISPFNFSLSTDDDSAIV</sequence>
<organism evidence="2 3">
    <name type="scientific">Paralvinella palmiformis</name>
    <dbReference type="NCBI Taxonomy" id="53620"/>
    <lineage>
        <taxon>Eukaryota</taxon>
        <taxon>Metazoa</taxon>
        <taxon>Spiralia</taxon>
        <taxon>Lophotrochozoa</taxon>
        <taxon>Annelida</taxon>
        <taxon>Polychaeta</taxon>
        <taxon>Sedentaria</taxon>
        <taxon>Canalipalpata</taxon>
        <taxon>Terebellida</taxon>
        <taxon>Terebelliformia</taxon>
        <taxon>Alvinellidae</taxon>
        <taxon>Paralvinella</taxon>
    </lineage>
</organism>
<protein>
    <submittedName>
        <fullName evidence="2">Uncharacterized protein</fullName>
    </submittedName>
</protein>